<feature type="binding site" evidence="11 12">
    <location>
        <begin position="460"/>
        <end position="462"/>
    </location>
    <ligand>
        <name>L-homocysteine</name>
        <dbReference type="ChEBI" id="CHEBI:58199"/>
    </ligand>
</feature>
<name>A0A6L6PK34_9BURK</name>
<evidence type="ECO:0000256" key="3">
    <source>
        <dbReference type="ARBA" id="ARBA00009553"/>
    </source>
</evidence>
<dbReference type="InterPro" id="IPR006276">
    <property type="entry name" value="Cobalamin-indep_Met_synthase"/>
</dbReference>
<dbReference type="PIRSF" id="PIRSF000382">
    <property type="entry name" value="MeTrfase_B12_ind"/>
    <property type="match status" value="1"/>
</dbReference>
<reference evidence="17 18" key="1">
    <citation type="submission" date="2019-11" db="EMBL/GenBank/DDBJ databases">
        <title>Type strains purchased from KCTC, JCM and DSMZ.</title>
        <authorList>
            <person name="Lu H."/>
        </authorList>
    </citation>
    <scope>NUCLEOTIDE SEQUENCE [LARGE SCALE GENOMIC DNA]</scope>
    <source>
        <strain evidence="17 18">KCTC 22382</strain>
    </source>
</reference>
<dbReference type="InterPro" id="IPR038071">
    <property type="entry name" value="UROD/MetE-like_sf"/>
</dbReference>
<feature type="binding site" evidence="13">
    <location>
        <position position="694"/>
    </location>
    <ligand>
        <name>Zn(2+)</name>
        <dbReference type="ChEBI" id="CHEBI:29105"/>
        <label>1</label>
        <note>catalytic</note>
    </ligand>
</feature>
<dbReference type="InterPro" id="IPR013215">
    <property type="entry name" value="Cbl-indep_Met_Synth_N"/>
</dbReference>
<evidence type="ECO:0000256" key="9">
    <source>
        <dbReference type="ARBA" id="ARBA00022833"/>
    </source>
</evidence>
<protein>
    <recommendedName>
        <fullName evidence="11">5-methyltetrahydropteroyltriglutamate--homocysteine methyltransferase</fullName>
        <ecNumber evidence="11">2.1.1.14</ecNumber>
    </recommendedName>
    <alternativeName>
        <fullName evidence="11">Cobalamin-independent methionine synthase</fullName>
    </alternativeName>
    <alternativeName>
        <fullName evidence="11">Methionine synthase, vitamin-B12 independent isozyme</fullName>
    </alternativeName>
</protein>
<comment type="similarity">
    <text evidence="3 11">Belongs to the vitamin-B12 independent methionine synthase family.</text>
</comment>
<comment type="caution">
    <text evidence="17">The sequence shown here is derived from an EMBL/GenBank/DDBJ whole genome shotgun (WGS) entry which is preliminary data.</text>
</comment>
<feature type="binding site" evidence="11">
    <location>
        <position position="694"/>
    </location>
    <ligand>
        <name>Zn(2+)</name>
        <dbReference type="ChEBI" id="CHEBI:29105"/>
        <note>catalytic</note>
    </ligand>
</feature>
<gene>
    <name evidence="11 17" type="primary">metE</name>
    <name evidence="17" type="ORF">GM676_15555</name>
</gene>
<evidence type="ECO:0000259" key="16">
    <source>
        <dbReference type="Pfam" id="PF08267"/>
    </source>
</evidence>
<organism evidence="17 18">
    <name type="scientific">Duganella radicis</name>
    <dbReference type="NCBI Taxonomy" id="551988"/>
    <lineage>
        <taxon>Bacteria</taxon>
        <taxon>Pseudomonadati</taxon>
        <taxon>Pseudomonadota</taxon>
        <taxon>Betaproteobacteria</taxon>
        <taxon>Burkholderiales</taxon>
        <taxon>Oxalobacteraceae</taxon>
        <taxon>Telluria group</taxon>
        <taxon>Duganella</taxon>
    </lineage>
</organism>
<feature type="binding site" evidence="11">
    <location>
        <position position="672"/>
    </location>
    <ligand>
        <name>Zn(2+)</name>
        <dbReference type="ChEBI" id="CHEBI:29105"/>
        <note>catalytic</note>
    </ligand>
</feature>
<dbReference type="GO" id="GO:0003871">
    <property type="term" value="F:5-methyltetrahydropteroyltriglutamate-homocysteine S-methyltransferase activity"/>
    <property type="evidence" value="ECO:0007669"/>
    <property type="project" value="UniProtKB-UniRule"/>
</dbReference>
<feature type="binding site" evidence="11 12">
    <location>
        <position position="628"/>
    </location>
    <ligand>
        <name>L-homocysteine</name>
        <dbReference type="ChEBI" id="CHEBI:58199"/>
    </ligand>
</feature>
<accession>A0A6L6PK34</accession>
<dbReference type="UniPathway" id="UPA00051">
    <property type="reaction ID" value="UER00082"/>
</dbReference>
<keyword evidence="5 11" id="KW-0028">Amino-acid biosynthesis</keyword>
<evidence type="ECO:0000313" key="18">
    <source>
        <dbReference type="Proteomes" id="UP000475582"/>
    </source>
</evidence>
<evidence type="ECO:0000256" key="10">
    <source>
        <dbReference type="ARBA" id="ARBA00023167"/>
    </source>
</evidence>
<comment type="catalytic activity">
    <reaction evidence="11">
        <text>5-methyltetrahydropteroyltri-L-glutamate + L-homocysteine = tetrahydropteroyltri-L-glutamate + L-methionine</text>
        <dbReference type="Rhea" id="RHEA:21196"/>
        <dbReference type="ChEBI" id="CHEBI:57844"/>
        <dbReference type="ChEBI" id="CHEBI:58140"/>
        <dbReference type="ChEBI" id="CHEBI:58199"/>
        <dbReference type="ChEBI" id="CHEBI:58207"/>
        <dbReference type="EC" id="2.1.1.14"/>
    </reaction>
</comment>
<feature type="binding site" evidence="11">
    <location>
        <position position="755"/>
    </location>
    <ligand>
        <name>Zn(2+)</name>
        <dbReference type="ChEBI" id="CHEBI:29105"/>
        <note>catalytic</note>
    </ligand>
</feature>
<evidence type="ECO:0000313" key="17">
    <source>
        <dbReference type="EMBL" id="MTV38991.1"/>
    </source>
</evidence>
<evidence type="ECO:0000256" key="8">
    <source>
        <dbReference type="ARBA" id="ARBA00022737"/>
    </source>
</evidence>
<sequence length="783" mass="86557">MTNTNTAIHTHIPGFPRIGAARELKFALEKNWRGELDEAGLEAVGRALRARHWALQHDAGLDYVTVGDFAFYDQVANHIQLLGCEPARYGFSAGQSQLERYFTMARGRSAASAHGADCGCGQPHGDGAPSAAAALEMTKWFDTNYHYLVPEFTPETSFALSCERLFDEVAEAQALGHAVKAALIGPLTFLWLGKSKDAAFDRLALLDKLLPVYSQVLDRLKAQGVQWVQIDEPILGLDLPSAWRSAFENTYWQLNQVGVPLLLATYFSPLEENLSLACRLPVAGLHVDGVRAPHELTSIADWLPVHKVLSVGIVDGRNIWRTDLDAALAVLAPIADKRAGKLWLSTSCSLLHAPFTLAAETTLGSEIRSWLAFATEKLDELYVLKRALQGEYDAGTTEALAVSRAAIANRRASPRVHQAAVRERLQALPDDADQRRSPFAKRQAEQRARFQLPAYPTTTIGSFPQTPAIRSARASFKRGDLSLTEYEATMRAEIAYAVQRQEALGLDVLVHGEAERNDMVEYFGEQLDGFVFTQLGWVQSYGSRCVKPPIIYGDVSRPKAMTVDWTVHAQSLTSKPMKGMLTGPITILQWSFVRDDQPRARTALQIALAIRDEVADLEQAGIGIIQIDEPAVREGLPLRRSRWDAYLDWATRAFRVSASAVADRTQIHTHMCYAEFNDILPQIAAMDADVITIETSRSDMELLNGFGQFRYPNEIGPGVYDIHSPRVPEQQEMVRLLQKAGAVIPPANLWVNPDCGLKTRGWAETETALRNMVAAARQLRAAA</sequence>
<dbReference type="PANTHER" id="PTHR30519">
    <property type="entry name" value="5-METHYLTETRAHYDROPTEROYLTRIGLUTAMATE--HOMOCYSTEINE METHYLTRANSFERASE"/>
    <property type="match status" value="1"/>
</dbReference>
<evidence type="ECO:0000256" key="5">
    <source>
        <dbReference type="ARBA" id="ARBA00022605"/>
    </source>
</evidence>
<feature type="binding site" evidence="11 12">
    <location>
        <begin position="460"/>
        <end position="462"/>
    </location>
    <ligand>
        <name>L-methionine</name>
        <dbReference type="ChEBI" id="CHEBI:57844"/>
    </ligand>
</feature>
<comment type="cofactor">
    <cofactor evidence="13">
        <name>Zn(2+)</name>
        <dbReference type="ChEBI" id="CHEBI:29105"/>
    </cofactor>
    <text evidence="13">Binds 2 Zn(2+) ions per subunit.</text>
</comment>
<evidence type="ECO:0000256" key="12">
    <source>
        <dbReference type="PIRSR" id="PIRSR000382-1"/>
    </source>
</evidence>
<feature type="binding site" evidence="12">
    <location>
        <position position="25"/>
    </location>
    <ligand>
        <name>5-methyltetrahydropteroyltri-L-glutamate</name>
        <dbReference type="ChEBI" id="CHEBI:58207"/>
    </ligand>
</feature>
<feature type="binding site" evidence="11 12">
    <location>
        <position position="513"/>
    </location>
    <ligand>
        <name>L-methionine</name>
        <dbReference type="ChEBI" id="CHEBI:57844"/>
    </ligand>
</feature>
<dbReference type="SUPFAM" id="SSF51726">
    <property type="entry name" value="UROD/MetE-like"/>
    <property type="match status" value="2"/>
</dbReference>
<comment type="function">
    <text evidence="1 11">Catalyzes the transfer of a methyl group from 5-methyltetrahydrofolate to homocysteine resulting in methionine formation.</text>
</comment>
<feature type="binding site" evidence="11">
    <location>
        <position position="670"/>
    </location>
    <ligand>
        <name>Zn(2+)</name>
        <dbReference type="ChEBI" id="CHEBI:29105"/>
        <note>catalytic</note>
    </ligand>
</feature>
<dbReference type="GO" id="GO:0009086">
    <property type="term" value="P:methionine biosynthetic process"/>
    <property type="evidence" value="ECO:0007669"/>
    <property type="project" value="UniProtKB-UniRule"/>
</dbReference>
<feature type="binding site" evidence="12">
    <location>
        <position position="144"/>
    </location>
    <ligand>
        <name>5-methyltetrahydropteroyltri-L-glutamate</name>
        <dbReference type="ChEBI" id="CHEBI:58207"/>
    </ligand>
</feature>
<keyword evidence="6 11" id="KW-0808">Transferase</keyword>
<evidence type="ECO:0000256" key="4">
    <source>
        <dbReference type="ARBA" id="ARBA00022603"/>
    </source>
</evidence>
<evidence type="ECO:0000256" key="7">
    <source>
        <dbReference type="ARBA" id="ARBA00022723"/>
    </source>
</evidence>
<dbReference type="EMBL" id="WNKY01000015">
    <property type="protein sequence ID" value="MTV38991.1"/>
    <property type="molecule type" value="Genomic_DNA"/>
</dbReference>
<evidence type="ECO:0000256" key="14">
    <source>
        <dbReference type="PIRSR" id="PIRSR000382-3"/>
    </source>
</evidence>
<feature type="binding site" evidence="11">
    <location>
        <position position="634"/>
    </location>
    <ligand>
        <name>5-methyltetrahydropteroyltri-L-glutamate</name>
        <dbReference type="ChEBI" id="CHEBI:58207"/>
    </ligand>
</feature>
<evidence type="ECO:0000256" key="11">
    <source>
        <dbReference type="HAMAP-Rule" id="MF_00172"/>
    </source>
</evidence>
<feature type="binding site" evidence="11 12">
    <location>
        <position position="590"/>
    </location>
    <ligand>
        <name>5-methyltetrahydropteroyltri-L-glutamate</name>
        <dbReference type="ChEBI" id="CHEBI:58207"/>
    </ligand>
</feature>
<dbReference type="OrthoDB" id="244285at2"/>
<dbReference type="CDD" id="cd03312">
    <property type="entry name" value="CIMS_N_terminal_like"/>
    <property type="match status" value="1"/>
</dbReference>
<feature type="binding site" evidence="11">
    <location>
        <begin position="22"/>
        <end position="25"/>
    </location>
    <ligand>
        <name>5-methyltetrahydropteroyltri-L-glutamate</name>
        <dbReference type="ChEBI" id="CHEBI:58207"/>
    </ligand>
</feature>
<feature type="binding site" evidence="11">
    <location>
        <position position="513"/>
    </location>
    <ligand>
        <name>L-homocysteine</name>
        <dbReference type="ChEBI" id="CHEBI:58199"/>
    </ligand>
</feature>
<dbReference type="FunFam" id="3.20.20.210:FF:000002">
    <property type="entry name" value="5-methyltetrahydropteroyltriglutamate--homocysteine methyltransferase"/>
    <property type="match status" value="1"/>
</dbReference>
<evidence type="ECO:0000256" key="2">
    <source>
        <dbReference type="ARBA" id="ARBA00004681"/>
    </source>
</evidence>
<evidence type="ECO:0000256" key="6">
    <source>
        <dbReference type="ARBA" id="ARBA00022679"/>
    </source>
</evidence>
<dbReference type="HAMAP" id="MF_00172">
    <property type="entry name" value="Meth_synth"/>
    <property type="match status" value="1"/>
</dbReference>
<feature type="active site" description="Proton donor" evidence="11 14">
    <location>
        <position position="723"/>
    </location>
</feature>
<dbReference type="NCBIfam" id="NF003556">
    <property type="entry name" value="PRK05222.1"/>
    <property type="match status" value="1"/>
</dbReference>
<dbReference type="CDD" id="cd03311">
    <property type="entry name" value="CIMS_C_terminal_like"/>
    <property type="match status" value="1"/>
</dbReference>
<dbReference type="Gene3D" id="3.20.20.210">
    <property type="match status" value="2"/>
</dbReference>
<feature type="binding site" evidence="11 12">
    <location>
        <position position="628"/>
    </location>
    <ligand>
        <name>L-methionine</name>
        <dbReference type="ChEBI" id="CHEBI:57844"/>
    </ligand>
</feature>
<feature type="binding site" evidence="11">
    <location>
        <position position="139"/>
    </location>
    <ligand>
        <name>5-methyltetrahydropteroyltri-L-glutamate</name>
        <dbReference type="ChEBI" id="CHEBI:58207"/>
    </ligand>
</feature>
<keyword evidence="4 11" id="KW-0489">Methyltransferase</keyword>
<feature type="domain" description="Cobalamin-independent methionine synthase MetE N-terminal" evidence="16">
    <location>
        <begin position="10"/>
        <end position="337"/>
    </location>
</feature>
<feature type="domain" description="Cobalamin-independent methionine synthase MetE C-terminal/archaeal" evidence="15">
    <location>
        <begin position="456"/>
        <end position="777"/>
    </location>
</feature>
<dbReference type="AlphaFoldDB" id="A0A6L6PK34"/>
<comment type="pathway">
    <text evidence="2 11">Amino-acid biosynthesis; L-methionine biosynthesis via de novo pathway; L-methionine from L-homocysteine (MetE route): step 1/1.</text>
</comment>
<keyword evidence="10 11" id="KW-0486">Methionine biosynthesis</keyword>
<dbReference type="Pfam" id="PF01717">
    <property type="entry name" value="Meth_synt_2"/>
    <property type="match status" value="1"/>
</dbReference>
<dbReference type="Proteomes" id="UP000475582">
    <property type="component" value="Unassembled WGS sequence"/>
</dbReference>
<keyword evidence="18" id="KW-1185">Reference proteome</keyword>
<keyword evidence="7 11" id="KW-0479">Metal-binding</keyword>
<dbReference type="EC" id="2.1.1.14" evidence="11"/>
<feature type="binding site" evidence="11 12">
    <location>
        <begin position="544"/>
        <end position="545"/>
    </location>
    <ligand>
        <name>5-methyltetrahydropteroyltri-L-glutamate</name>
        <dbReference type="ChEBI" id="CHEBI:58207"/>
    </ligand>
</feature>
<evidence type="ECO:0000259" key="15">
    <source>
        <dbReference type="Pfam" id="PF01717"/>
    </source>
</evidence>
<feature type="binding site" evidence="13">
    <location>
        <position position="672"/>
    </location>
    <ligand>
        <name>Zn(2+)</name>
        <dbReference type="ChEBI" id="CHEBI:29105"/>
        <label>1</label>
        <note>catalytic</note>
    </ligand>
</feature>
<feature type="binding site" evidence="13">
    <location>
        <position position="755"/>
    </location>
    <ligand>
        <name>Zn(2+)</name>
        <dbReference type="ChEBI" id="CHEBI:29105"/>
        <label>1</label>
        <note>catalytic</note>
    </ligand>
</feature>
<dbReference type="InterPro" id="IPR002629">
    <property type="entry name" value="Met_Synth_C/arc"/>
</dbReference>
<evidence type="ECO:0000256" key="13">
    <source>
        <dbReference type="PIRSR" id="PIRSR000382-2"/>
    </source>
</evidence>
<evidence type="ECO:0000256" key="1">
    <source>
        <dbReference type="ARBA" id="ARBA00002777"/>
    </source>
</evidence>
<comment type="cofactor">
    <cofactor evidence="11">
        <name>Zn(2+)</name>
        <dbReference type="ChEBI" id="CHEBI:29105"/>
    </cofactor>
    <text evidence="11">Binds 1 zinc ion per subunit.</text>
</comment>
<dbReference type="RefSeq" id="WP_155464569.1">
    <property type="nucleotide sequence ID" value="NZ_WNKY01000015.1"/>
</dbReference>
<keyword evidence="8 11" id="KW-0677">Repeat</keyword>
<dbReference type="GO" id="GO:0008270">
    <property type="term" value="F:zinc ion binding"/>
    <property type="evidence" value="ECO:0007669"/>
    <property type="project" value="InterPro"/>
</dbReference>
<feature type="binding site" evidence="13">
    <location>
        <position position="670"/>
    </location>
    <ligand>
        <name>Zn(2+)</name>
        <dbReference type="ChEBI" id="CHEBI:29105"/>
        <label>1</label>
        <note>catalytic</note>
    </ligand>
</feature>
<dbReference type="Pfam" id="PF08267">
    <property type="entry name" value="Meth_synt_1"/>
    <property type="match status" value="1"/>
</dbReference>
<dbReference type="GO" id="GO:0032259">
    <property type="term" value="P:methylation"/>
    <property type="evidence" value="ECO:0007669"/>
    <property type="project" value="UniProtKB-KW"/>
</dbReference>
<proteinExistence type="inferred from homology"/>
<dbReference type="NCBIfam" id="TIGR01371">
    <property type="entry name" value="met_syn_B12ind"/>
    <property type="match status" value="1"/>
</dbReference>
<keyword evidence="9 11" id="KW-0862">Zinc</keyword>